<dbReference type="CDD" id="cd17557">
    <property type="entry name" value="REC_Rcp-like"/>
    <property type="match status" value="1"/>
</dbReference>
<keyword evidence="4" id="KW-1185">Reference proteome</keyword>
<dbReference type="InterPro" id="IPR011006">
    <property type="entry name" value="CheY-like_superfamily"/>
</dbReference>
<dbReference type="AlphaFoldDB" id="A0A518G6B6"/>
<dbReference type="InterPro" id="IPR001789">
    <property type="entry name" value="Sig_transdc_resp-reg_receiver"/>
</dbReference>
<sequence length="152" mass="17382">MPFVSPPKISTPPVVILLVEDDDDDVLLISKTFKTDVVRSQLFRVEDGVQAIEFLRRQGQFADAPRPDLILLDLNMPRKDGREVLKEIKEDVDLRLIPVVVLTTSESESDILASYNYHANSFISKPLDLVEFRQVLAAIREYWFSIVKLPRS</sequence>
<dbReference type="PANTHER" id="PTHR44520:SF2">
    <property type="entry name" value="RESPONSE REGULATOR RCP1"/>
    <property type="match status" value="1"/>
</dbReference>
<name>A0A518G6B6_9BACT</name>
<reference evidence="3 4" key="1">
    <citation type="submission" date="2019-02" db="EMBL/GenBank/DDBJ databases">
        <title>Deep-cultivation of Planctomycetes and their phenomic and genomic characterization uncovers novel biology.</title>
        <authorList>
            <person name="Wiegand S."/>
            <person name="Jogler M."/>
            <person name="Boedeker C."/>
            <person name="Pinto D."/>
            <person name="Vollmers J."/>
            <person name="Rivas-Marin E."/>
            <person name="Kohn T."/>
            <person name="Peeters S.H."/>
            <person name="Heuer A."/>
            <person name="Rast P."/>
            <person name="Oberbeckmann S."/>
            <person name="Bunk B."/>
            <person name="Jeske O."/>
            <person name="Meyerdierks A."/>
            <person name="Storesund J.E."/>
            <person name="Kallscheuer N."/>
            <person name="Luecker S."/>
            <person name="Lage O.M."/>
            <person name="Pohl T."/>
            <person name="Merkel B.J."/>
            <person name="Hornburger P."/>
            <person name="Mueller R.-W."/>
            <person name="Bruemmer F."/>
            <person name="Labrenz M."/>
            <person name="Spormann A.M."/>
            <person name="Op den Camp H."/>
            <person name="Overmann J."/>
            <person name="Amann R."/>
            <person name="Jetten M.S.M."/>
            <person name="Mascher T."/>
            <person name="Medema M.H."/>
            <person name="Devos D.P."/>
            <person name="Kaster A.-K."/>
            <person name="Ovreas L."/>
            <person name="Rohde M."/>
            <person name="Galperin M.Y."/>
            <person name="Jogler C."/>
        </authorList>
    </citation>
    <scope>NUCLEOTIDE SEQUENCE [LARGE SCALE GENOMIC DNA]</scope>
    <source>
        <strain evidence="3 4">Q31a</strain>
    </source>
</reference>
<dbReference type="PANTHER" id="PTHR44520">
    <property type="entry name" value="RESPONSE REGULATOR RCP1-RELATED"/>
    <property type="match status" value="1"/>
</dbReference>
<dbReference type="Pfam" id="PF00072">
    <property type="entry name" value="Response_reg"/>
    <property type="match status" value="1"/>
</dbReference>
<dbReference type="SUPFAM" id="SSF52172">
    <property type="entry name" value="CheY-like"/>
    <property type="match status" value="1"/>
</dbReference>
<evidence type="ECO:0000313" key="3">
    <source>
        <dbReference type="EMBL" id="QDV24136.1"/>
    </source>
</evidence>
<organism evidence="3 4">
    <name type="scientific">Aureliella helgolandensis</name>
    <dbReference type="NCBI Taxonomy" id="2527968"/>
    <lineage>
        <taxon>Bacteria</taxon>
        <taxon>Pseudomonadati</taxon>
        <taxon>Planctomycetota</taxon>
        <taxon>Planctomycetia</taxon>
        <taxon>Pirellulales</taxon>
        <taxon>Pirellulaceae</taxon>
        <taxon>Aureliella</taxon>
    </lineage>
</organism>
<dbReference type="Gene3D" id="3.40.50.2300">
    <property type="match status" value="1"/>
</dbReference>
<dbReference type="SMART" id="SM00448">
    <property type="entry name" value="REC"/>
    <property type="match status" value="1"/>
</dbReference>
<dbReference type="PROSITE" id="PS50110">
    <property type="entry name" value="RESPONSE_REGULATORY"/>
    <property type="match status" value="1"/>
</dbReference>
<dbReference type="GO" id="GO:0000160">
    <property type="term" value="P:phosphorelay signal transduction system"/>
    <property type="evidence" value="ECO:0007669"/>
    <property type="project" value="InterPro"/>
</dbReference>
<evidence type="ECO:0000313" key="4">
    <source>
        <dbReference type="Proteomes" id="UP000318017"/>
    </source>
</evidence>
<gene>
    <name evidence="3" type="primary">rcp1_1</name>
    <name evidence="3" type="ORF">Q31a_24490</name>
</gene>
<evidence type="ECO:0000256" key="1">
    <source>
        <dbReference type="PROSITE-ProRule" id="PRU00169"/>
    </source>
</evidence>
<accession>A0A518G6B6</accession>
<keyword evidence="1" id="KW-0597">Phosphoprotein</keyword>
<dbReference type="OrthoDB" id="195863at2"/>
<dbReference type="Proteomes" id="UP000318017">
    <property type="component" value="Chromosome"/>
</dbReference>
<dbReference type="RefSeq" id="WP_145077582.1">
    <property type="nucleotide sequence ID" value="NZ_CP036298.1"/>
</dbReference>
<dbReference type="KEGG" id="ahel:Q31a_24490"/>
<feature type="domain" description="Response regulatory" evidence="2">
    <location>
        <begin position="15"/>
        <end position="140"/>
    </location>
</feature>
<protein>
    <submittedName>
        <fullName evidence="3">Response regulator rcp1</fullName>
    </submittedName>
</protein>
<dbReference type="EMBL" id="CP036298">
    <property type="protein sequence ID" value="QDV24136.1"/>
    <property type="molecule type" value="Genomic_DNA"/>
</dbReference>
<dbReference type="InterPro" id="IPR052893">
    <property type="entry name" value="TCS_response_regulator"/>
</dbReference>
<evidence type="ECO:0000259" key="2">
    <source>
        <dbReference type="PROSITE" id="PS50110"/>
    </source>
</evidence>
<feature type="modified residue" description="4-aspartylphosphate" evidence="1">
    <location>
        <position position="73"/>
    </location>
</feature>
<proteinExistence type="predicted"/>